<keyword evidence="3" id="KW-1185">Reference proteome</keyword>
<keyword evidence="2" id="KW-0808">Transferase</keyword>
<comment type="caution">
    <text evidence="2">The sequence shown here is derived from an EMBL/GenBank/DDBJ whole genome shotgun (WGS) entry which is preliminary data.</text>
</comment>
<dbReference type="AlphaFoldDB" id="A3VER8"/>
<organism evidence="2 3">
    <name type="scientific">Maritimibacter alkaliphilus HTCC2654</name>
    <dbReference type="NCBI Taxonomy" id="314271"/>
    <lineage>
        <taxon>Bacteria</taxon>
        <taxon>Pseudomonadati</taxon>
        <taxon>Pseudomonadota</taxon>
        <taxon>Alphaproteobacteria</taxon>
        <taxon>Rhodobacterales</taxon>
        <taxon>Roseobacteraceae</taxon>
        <taxon>Maritimibacter</taxon>
    </lineage>
</organism>
<proteinExistence type="predicted"/>
<keyword evidence="1" id="KW-0732">Signal</keyword>
<dbReference type="Proteomes" id="UP000002931">
    <property type="component" value="Unassembled WGS sequence"/>
</dbReference>
<reference evidence="2 3" key="1">
    <citation type="journal article" date="2010" name="J. Bacteriol.">
        <title>Genome sequences of Pelagibaca bermudensis HTCC2601T and Maritimibacter alkaliphilus HTCC2654T, the type strains of two marine Roseobacter genera.</title>
        <authorList>
            <person name="Thrash J.C."/>
            <person name="Cho J.C."/>
            <person name="Ferriera S."/>
            <person name="Johnson J."/>
            <person name="Vergin K.L."/>
            <person name="Giovannoni S.J."/>
        </authorList>
    </citation>
    <scope>NUCLEOTIDE SEQUENCE [LARGE SCALE GENOMIC DNA]</scope>
    <source>
        <strain evidence="2 3">HTCC2654</strain>
    </source>
</reference>
<dbReference type="EC" id="2.5.1.61" evidence="2"/>
<dbReference type="OrthoDB" id="7855275at2"/>
<evidence type="ECO:0000256" key="1">
    <source>
        <dbReference type="SAM" id="SignalP"/>
    </source>
</evidence>
<dbReference type="STRING" id="314271.RB2654_10059"/>
<gene>
    <name evidence="2" type="ORF">RB2654_10059</name>
</gene>
<dbReference type="HOGENOM" id="CLU_1608855_0_0_5"/>
<dbReference type="RefSeq" id="WP_008331130.1">
    <property type="nucleotide sequence ID" value="NZ_CH902578.1"/>
</dbReference>
<accession>A3VER8</accession>
<dbReference type="EMBL" id="AAMT01000005">
    <property type="protein sequence ID" value="EAQ13406.1"/>
    <property type="molecule type" value="Genomic_DNA"/>
</dbReference>
<name>A3VER8_9RHOB</name>
<feature type="chain" id="PRO_5002660305" evidence="1">
    <location>
        <begin position="21"/>
        <end position="165"/>
    </location>
</feature>
<sequence length="165" mass="17227">MFRTILCALAVASFAGAVRADEAGTLTLDIAGETHSFTLWTDQSDWSGSETYASVNIYARPETDATREAYGILTLGFEVAGGSANAPEASLTRIDGDERVKLYSTDDAGGLSITPDTASVSGEELTISGSFAGEMGISENYGRDIDLNDPLAVSGTFDVVLGPVE</sequence>
<evidence type="ECO:0000313" key="3">
    <source>
        <dbReference type="Proteomes" id="UP000002931"/>
    </source>
</evidence>
<protein>
    <submittedName>
        <fullName evidence="2">Porphobilinogen deaminase</fullName>
        <ecNumber evidence="2">2.5.1.61</ecNumber>
    </submittedName>
</protein>
<feature type="signal peptide" evidence="1">
    <location>
        <begin position="1"/>
        <end position="20"/>
    </location>
</feature>
<evidence type="ECO:0000313" key="2">
    <source>
        <dbReference type="EMBL" id="EAQ13406.1"/>
    </source>
</evidence>
<dbReference type="GO" id="GO:0004418">
    <property type="term" value="F:hydroxymethylbilane synthase activity"/>
    <property type="evidence" value="ECO:0007669"/>
    <property type="project" value="UniProtKB-EC"/>
</dbReference>